<feature type="domain" description="E2F/DP family winged-helix DNA-binding" evidence="13">
    <location>
        <begin position="1"/>
        <end position="79"/>
    </location>
</feature>
<evidence type="ECO:0000256" key="5">
    <source>
        <dbReference type="ARBA" id="ARBA00023125"/>
    </source>
</evidence>
<dbReference type="AlphaFoldDB" id="A0A8T2J452"/>
<dbReference type="EMBL" id="JAACNH010000007">
    <property type="protein sequence ID" value="KAG8438427.1"/>
    <property type="molecule type" value="Genomic_DNA"/>
</dbReference>
<evidence type="ECO:0000256" key="4">
    <source>
        <dbReference type="ARBA" id="ARBA00023015"/>
    </source>
</evidence>
<dbReference type="OrthoDB" id="5318at2759"/>
<comment type="subcellular location">
    <subcellularLocation>
        <location evidence="1 11">Nucleus</location>
    </subcellularLocation>
</comment>
<dbReference type="GO" id="GO:0000981">
    <property type="term" value="F:DNA-binding transcription factor activity, RNA polymerase II-specific"/>
    <property type="evidence" value="ECO:0007669"/>
    <property type="project" value="TreeGrafter"/>
</dbReference>
<evidence type="ECO:0000313" key="14">
    <source>
        <dbReference type="EMBL" id="KAG8438427.1"/>
    </source>
</evidence>
<reference evidence="14" key="1">
    <citation type="thesis" date="2020" institute="ProQuest LLC" country="789 East Eisenhower Parkway, Ann Arbor, MI, USA">
        <title>Comparative Genomics and Chromosome Evolution.</title>
        <authorList>
            <person name="Mudd A.B."/>
        </authorList>
    </citation>
    <scope>NUCLEOTIDE SEQUENCE</scope>
    <source>
        <strain evidence="14">Female2</strain>
        <tissue evidence="14">Blood</tissue>
    </source>
</reference>
<evidence type="ECO:0000256" key="11">
    <source>
        <dbReference type="RuleBase" id="RU003796"/>
    </source>
</evidence>
<accession>A0A8T2J452</accession>
<evidence type="ECO:0000256" key="1">
    <source>
        <dbReference type="ARBA" id="ARBA00004123"/>
    </source>
</evidence>
<evidence type="ECO:0000256" key="2">
    <source>
        <dbReference type="ARBA" id="ARBA00010940"/>
    </source>
</evidence>
<dbReference type="SUPFAM" id="SSF46785">
    <property type="entry name" value="Winged helix' DNA-binding domain"/>
    <property type="match status" value="1"/>
</dbReference>
<keyword evidence="3" id="KW-0678">Repressor</keyword>
<comment type="similarity">
    <text evidence="2 11">Belongs to the E2F/DP family.</text>
</comment>
<dbReference type="InterPro" id="IPR003316">
    <property type="entry name" value="E2F_WHTH_DNA-bd_dom"/>
</dbReference>
<gene>
    <name evidence="14" type="ORF">GDO86_008924</name>
</gene>
<feature type="region of interest" description="Disordered" evidence="12">
    <location>
        <begin position="74"/>
        <end position="105"/>
    </location>
</feature>
<protein>
    <recommendedName>
        <fullName evidence="10">Transcription factor E2F8</fullName>
    </recommendedName>
</protein>
<evidence type="ECO:0000256" key="9">
    <source>
        <dbReference type="ARBA" id="ARBA00023306"/>
    </source>
</evidence>
<dbReference type="Proteomes" id="UP000812440">
    <property type="component" value="Chromosome 4"/>
</dbReference>
<dbReference type="InterPro" id="IPR036388">
    <property type="entry name" value="WH-like_DNA-bd_sf"/>
</dbReference>
<dbReference type="InterPro" id="IPR015633">
    <property type="entry name" value="E2F"/>
</dbReference>
<proteinExistence type="inferred from homology"/>
<name>A0A8T2J452_9PIPI</name>
<evidence type="ECO:0000256" key="12">
    <source>
        <dbReference type="SAM" id="MobiDB-lite"/>
    </source>
</evidence>
<dbReference type="InterPro" id="IPR036390">
    <property type="entry name" value="WH_DNA-bd_sf"/>
</dbReference>
<dbReference type="FunFam" id="1.10.10.10:FF:000100">
    <property type="entry name" value="E2F transcription factor 8"/>
    <property type="match status" value="1"/>
</dbReference>
<evidence type="ECO:0000256" key="3">
    <source>
        <dbReference type="ARBA" id="ARBA00022491"/>
    </source>
</evidence>
<dbReference type="GO" id="GO:0090575">
    <property type="term" value="C:RNA polymerase II transcription regulator complex"/>
    <property type="evidence" value="ECO:0007669"/>
    <property type="project" value="TreeGrafter"/>
</dbReference>
<evidence type="ECO:0000256" key="7">
    <source>
        <dbReference type="ARBA" id="ARBA00023163"/>
    </source>
</evidence>
<keyword evidence="4 11" id="KW-0805">Transcription regulation</keyword>
<keyword evidence="9" id="KW-0131">Cell cycle</keyword>
<evidence type="ECO:0000256" key="10">
    <source>
        <dbReference type="ARBA" id="ARBA00039673"/>
    </source>
</evidence>
<keyword evidence="7 11" id="KW-0804">Transcription</keyword>
<sequence length="156" mass="17429">MSQRFVMLFLVSEPPIVSLEVAAKILIGEDQLEDLDKSKFKTKIRRLYDIANVLTSLNLVKKVHVTEEKGRKPAFQWTGPESFTDSHDAENVFTPTTHPPAPLDLRSSKENCAKNLFASGAKNFTRHPSLIKLAKSIENDRRKINSAPSSPIKSGN</sequence>
<dbReference type="PANTHER" id="PTHR12081">
    <property type="entry name" value="TRANSCRIPTION FACTOR E2F"/>
    <property type="match status" value="1"/>
</dbReference>
<keyword evidence="5 11" id="KW-0238">DNA-binding</keyword>
<dbReference type="SMART" id="SM01372">
    <property type="entry name" value="E2F_TDP"/>
    <property type="match status" value="1"/>
</dbReference>
<evidence type="ECO:0000313" key="15">
    <source>
        <dbReference type="Proteomes" id="UP000812440"/>
    </source>
</evidence>
<dbReference type="Gene3D" id="1.10.10.10">
    <property type="entry name" value="Winged helix-like DNA-binding domain superfamily/Winged helix DNA-binding domain"/>
    <property type="match status" value="1"/>
</dbReference>
<dbReference type="GO" id="GO:0000978">
    <property type="term" value="F:RNA polymerase II cis-regulatory region sequence-specific DNA binding"/>
    <property type="evidence" value="ECO:0007669"/>
    <property type="project" value="InterPro"/>
</dbReference>
<dbReference type="Pfam" id="PF02319">
    <property type="entry name" value="WHD_E2F_TDP"/>
    <property type="match status" value="1"/>
</dbReference>
<evidence type="ECO:0000256" key="8">
    <source>
        <dbReference type="ARBA" id="ARBA00023242"/>
    </source>
</evidence>
<keyword evidence="15" id="KW-1185">Reference proteome</keyword>
<keyword evidence="6" id="KW-0010">Activator</keyword>
<evidence type="ECO:0000256" key="6">
    <source>
        <dbReference type="ARBA" id="ARBA00023159"/>
    </source>
</evidence>
<organism evidence="14 15">
    <name type="scientific">Hymenochirus boettgeri</name>
    <name type="common">Congo dwarf clawed frog</name>
    <dbReference type="NCBI Taxonomy" id="247094"/>
    <lineage>
        <taxon>Eukaryota</taxon>
        <taxon>Metazoa</taxon>
        <taxon>Chordata</taxon>
        <taxon>Craniata</taxon>
        <taxon>Vertebrata</taxon>
        <taxon>Euteleostomi</taxon>
        <taxon>Amphibia</taxon>
        <taxon>Batrachia</taxon>
        <taxon>Anura</taxon>
        <taxon>Pipoidea</taxon>
        <taxon>Pipidae</taxon>
        <taxon>Pipinae</taxon>
        <taxon>Hymenochirus</taxon>
    </lineage>
</organism>
<dbReference type="PANTHER" id="PTHR12081:SF40">
    <property type="entry name" value="TRANSCRIPTION FACTOR E2F8"/>
    <property type="match status" value="1"/>
</dbReference>
<comment type="caution">
    <text evidence="14">The sequence shown here is derived from an EMBL/GenBank/DDBJ whole genome shotgun (WGS) entry which is preliminary data.</text>
</comment>
<keyword evidence="8 11" id="KW-0539">Nucleus</keyword>
<evidence type="ECO:0000259" key="13">
    <source>
        <dbReference type="SMART" id="SM01372"/>
    </source>
</evidence>